<keyword evidence="2" id="KW-1185">Reference proteome</keyword>
<evidence type="ECO:0000313" key="1">
    <source>
        <dbReference type="EMBL" id="MFC4527455.1"/>
    </source>
</evidence>
<proteinExistence type="predicted"/>
<protein>
    <submittedName>
        <fullName evidence="1">Nucleotidyltransferase family protein</fullName>
    </submittedName>
</protein>
<sequence length="405" mass="45806">MLPPLKIVKAGLRRTTEALAAELAQPGGTTPDWSDLEWQLATAAAAAHGVSPLLCRFSTWQKPEWRRFLASQREHVEERHRRIADLLKRIDAGARTTGLAVVPLKGSALHALGLYAPGERPMADIDLLVREHDARPTIELLRELGYVESFAQWKHRVFKPAVGTPVAALGEHRDTPVNIELHTRIQERLPISAADITERIYPREPRPGLNDYPSSGALMSHLLLHTAGNICNRSLRLLHLHDISLLAMRMAASDWDVLWDKHAADAPWWALPPLRLLARYYTNAVPEAVFERLERDCPPLLRTISRRQTLTQVSCSELWLHALPGIEWSRSFGEAGRYVRSRVRPSEEAIKERADMVRTQLWLQGQGWVKQNQGRRILTMLTRPVPRMDTMYVVRAAFEAPASAT</sequence>
<reference evidence="2" key="1">
    <citation type="journal article" date="2019" name="Int. J. Syst. Evol. Microbiol.">
        <title>The Global Catalogue of Microorganisms (GCM) 10K type strain sequencing project: providing services to taxonomists for standard genome sequencing and annotation.</title>
        <authorList>
            <consortium name="The Broad Institute Genomics Platform"/>
            <consortium name="The Broad Institute Genome Sequencing Center for Infectious Disease"/>
            <person name="Wu L."/>
            <person name="Ma J."/>
        </authorList>
    </citation>
    <scope>NUCLEOTIDE SEQUENCE [LARGE SCALE GENOMIC DNA]</scope>
    <source>
        <strain evidence="2">CCM 4481</strain>
    </source>
</reference>
<evidence type="ECO:0000313" key="2">
    <source>
        <dbReference type="Proteomes" id="UP001595961"/>
    </source>
</evidence>
<accession>A0ABV9C3L0</accession>
<dbReference type="InterPro" id="IPR039498">
    <property type="entry name" value="NTP_transf_5"/>
</dbReference>
<dbReference type="EMBL" id="JBHSGA010000017">
    <property type="protein sequence ID" value="MFC4527455.1"/>
    <property type="molecule type" value="Genomic_DNA"/>
</dbReference>
<dbReference type="Proteomes" id="UP001595961">
    <property type="component" value="Unassembled WGS sequence"/>
</dbReference>
<organism evidence="1 2">
    <name type="scientific">Dyella halodurans</name>
    <dbReference type="NCBI Taxonomy" id="1920171"/>
    <lineage>
        <taxon>Bacteria</taxon>
        <taxon>Pseudomonadati</taxon>
        <taxon>Pseudomonadota</taxon>
        <taxon>Gammaproteobacteria</taxon>
        <taxon>Lysobacterales</taxon>
        <taxon>Rhodanobacteraceae</taxon>
        <taxon>Dyella</taxon>
    </lineage>
</organism>
<gene>
    <name evidence="1" type="ORF">ACFO5W_12495</name>
</gene>
<dbReference type="Pfam" id="PF14907">
    <property type="entry name" value="NTP_transf_5"/>
    <property type="match status" value="1"/>
</dbReference>
<dbReference type="RefSeq" id="WP_266150134.1">
    <property type="nucleotide sequence ID" value="NZ_CP064028.1"/>
</dbReference>
<comment type="caution">
    <text evidence="1">The sequence shown here is derived from an EMBL/GenBank/DDBJ whole genome shotgun (WGS) entry which is preliminary data.</text>
</comment>
<name>A0ABV9C3L0_9GAMM</name>